<dbReference type="Gene3D" id="3.30.70.920">
    <property type="match status" value="1"/>
</dbReference>
<reference evidence="2 3" key="1">
    <citation type="journal article" date="2016" name="Sci. Rep.">
        <title>Metabolic traits of an uncultured archaeal lineage -MSBL1- from brine pools of the Red Sea.</title>
        <authorList>
            <person name="Mwirichia R."/>
            <person name="Alam I."/>
            <person name="Rashid M."/>
            <person name="Vinu M."/>
            <person name="Ba-Alawi W."/>
            <person name="Anthony Kamau A."/>
            <person name="Kamanda Ngugi D."/>
            <person name="Goker M."/>
            <person name="Klenk H.P."/>
            <person name="Bajic V."/>
            <person name="Stingl U."/>
        </authorList>
    </citation>
    <scope>NUCLEOTIDE SEQUENCE [LARGE SCALE GENOMIC DNA]</scope>
    <source>
        <strain evidence="2">SCGC-AAA259I14</strain>
    </source>
</reference>
<dbReference type="Proteomes" id="UP000070414">
    <property type="component" value="Unassembled WGS sequence"/>
</dbReference>
<dbReference type="GO" id="GO:0005829">
    <property type="term" value="C:cytosol"/>
    <property type="evidence" value="ECO:0007669"/>
    <property type="project" value="TreeGrafter"/>
</dbReference>
<name>A0A133UPP2_9EURY</name>
<comment type="caution">
    <text evidence="2">The sequence shown here is derived from an EMBL/GenBank/DDBJ whole genome shotgun (WGS) entry which is preliminary data.</text>
</comment>
<dbReference type="EMBL" id="LHXS01000085">
    <property type="protein sequence ID" value="KXA96161.1"/>
    <property type="molecule type" value="Genomic_DNA"/>
</dbReference>
<keyword evidence="3" id="KW-1185">Reference proteome</keyword>
<dbReference type="InterPro" id="IPR019887">
    <property type="entry name" value="Tscrpt_reg_AsnC/Lrp_C"/>
</dbReference>
<organism evidence="2 3">
    <name type="scientific">candidate division MSBL1 archaeon SCGC-AAA259I14</name>
    <dbReference type="NCBI Taxonomy" id="1698268"/>
    <lineage>
        <taxon>Archaea</taxon>
        <taxon>Methanobacteriati</taxon>
        <taxon>Methanobacteriota</taxon>
        <taxon>candidate division MSBL1</taxon>
    </lineage>
</organism>
<evidence type="ECO:0000313" key="3">
    <source>
        <dbReference type="Proteomes" id="UP000070414"/>
    </source>
</evidence>
<dbReference type="PANTHER" id="PTHR30154">
    <property type="entry name" value="LEUCINE-RESPONSIVE REGULATORY PROTEIN"/>
    <property type="match status" value="1"/>
</dbReference>
<feature type="domain" description="Transcription regulator AsnC/Lrp ligand binding" evidence="1">
    <location>
        <begin position="23"/>
        <end position="93"/>
    </location>
</feature>
<dbReference type="SUPFAM" id="SSF54909">
    <property type="entry name" value="Dimeric alpha+beta barrel"/>
    <property type="match status" value="1"/>
</dbReference>
<gene>
    <name evidence="2" type="ORF">AKJ38_03780</name>
</gene>
<proteinExistence type="predicted"/>
<protein>
    <recommendedName>
        <fullName evidence="1">Transcription regulator AsnC/Lrp ligand binding domain-containing protein</fullName>
    </recommendedName>
</protein>
<dbReference type="Pfam" id="PF01037">
    <property type="entry name" value="AsnC_trans_reg"/>
    <property type="match status" value="1"/>
</dbReference>
<dbReference type="AlphaFoldDB" id="A0A133UPP2"/>
<sequence>MSKFKFHLQLIGNGVEKMVEAIVLITTAVGMEEEVFDEVRKKPEVQKAVLITGQHDIMAIARADDIEEISKVLMTEVRNIDGVKSTSTSIVLR</sequence>
<dbReference type="PANTHER" id="PTHR30154:SF34">
    <property type="entry name" value="TRANSCRIPTIONAL REGULATOR AZLB"/>
    <property type="match status" value="1"/>
</dbReference>
<accession>A0A133UPP2</accession>
<dbReference type="InterPro" id="IPR011008">
    <property type="entry name" value="Dimeric_a/b-barrel"/>
</dbReference>
<evidence type="ECO:0000313" key="2">
    <source>
        <dbReference type="EMBL" id="KXA96161.1"/>
    </source>
</evidence>
<dbReference type="GO" id="GO:0043565">
    <property type="term" value="F:sequence-specific DNA binding"/>
    <property type="evidence" value="ECO:0007669"/>
    <property type="project" value="TreeGrafter"/>
</dbReference>
<evidence type="ECO:0000259" key="1">
    <source>
        <dbReference type="Pfam" id="PF01037"/>
    </source>
</evidence>
<dbReference type="GO" id="GO:0043200">
    <property type="term" value="P:response to amino acid"/>
    <property type="evidence" value="ECO:0007669"/>
    <property type="project" value="TreeGrafter"/>
</dbReference>